<evidence type="ECO:0000313" key="2">
    <source>
        <dbReference type="Proteomes" id="UP001501343"/>
    </source>
</evidence>
<dbReference type="EMBL" id="BAAAOF010000004">
    <property type="protein sequence ID" value="GAA1929674.1"/>
    <property type="molecule type" value="Genomic_DNA"/>
</dbReference>
<proteinExistence type="predicted"/>
<dbReference type="RefSeq" id="WP_248148395.1">
    <property type="nucleotide sequence ID" value="NZ_BAAAOF010000004.1"/>
</dbReference>
<sequence>MEPYTPVELARLLGYRHEARPGLVVRSYLRKVYPNHIKNARWELNEAQAADVLANVPRAKPESSP</sequence>
<keyword evidence="2" id="KW-1185">Reference proteome</keyword>
<name>A0ABN2PR27_9MICO</name>
<evidence type="ECO:0008006" key="3">
    <source>
        <dbReference type="Google" id="ProtNLM"/>
    </source>
</evidence>
<accession>A0ABN2PR27</accession>
<comment type="caution">
    <text evidence="1">The sequence shown here is derived from an EMBL/GenBank/DDBJ whole genome shotgun (WGS) entry which is preliminary data.</text>
</comment>
<gene>
    <name evidence="1" type="ORF">GCM10009775_22160</name>
</gene>
<protein>
    <recommendedName>
        <fullName evidence="3">Transcriptional regulator</fullName>
    </recommendedName>
</protein>
<dbReference type="Proteomes" id="UP001501343">
    <property type="component" value="Unassembled WGS sequence"/>
</dbReference>
<organism evidence="1 2">
    <name type="scientific">Microbacterium aoyamense</name>
    <dbReference type="NCBI Taxonomy" id="344166"/>
    <lineage>
        <taxon>Bacteria</taxon>
        <taxon>Bacillati</taxon>
        <taxon>Actinomycetota</taxon>
        <taxon>Actinomycetes</taxon>
        <taxon>Micrococcales</taxon>
        <taxon>Microbacteriaceae</taxon>
        <taxon>Microbacterium</taxon>
    </lineage>
</organism>
<reference evidence="1 2" key="1">
    <citation type="journal article" date="2019" name="Int. J. Syst. Evol. Microbiol.">
        <title>The Global Catalogue of Microorganisms (GCM) 10K type strain sequencing project: providing services to taxonomists for standard genome sequencing and annotation.</title>
        <authorList>
            <consortium name="The Broad Institute Genomics Platform"/>
            <consortium name="The Broad Institute Genome Sequencing Center for Infectious Disease"/>
            <person name="Wu L."/>
            <person name="Ma J."/>
        </authorList>
    </citation>
    <scope>NUCLEOTIDE SEQUENCE [LARGE SCALE GENOMIC DNA]</scope>
    <source>
        <strain evidence="1 2">JCM 14900</strain>
    </source>
</reference>
<evidence type="ECO:0000313" key="1">
    <source>
        <dbReference type="EMBL" id="GAA1929674.1"/>
    </source>
</evidence>